<organism evidence="7 8">
    <name type="scientific">Hevea brasiliensis</name>
    <name type="common">Para rubber tree</name>
    <name type="synonym">Siphonia brasiliensis</name>
    <dbReference type="NCBI Taxonomy" id="3981"/>
    <lineage>
        <taxon>Eukaryota</taxon>
        <taxon>Viridiplantae</taxon>
        <taxon>Streptophyta</taxon>
        <taxon>Embryophyta</taxon>
        <taxon>Tracheophyta</taxon>
        <taxon>Spermatophyta</taxon>
        <taxon>Magnoliopsida</taxon>
        <taxon>eudicotyledons</taxon>
        <taxon>Gunneridae</taxon>
        <taxon>Pentapetalae</taxon>
        <taxon>rosids</taxon>
        <taxon>fabids</taxon>
        <taxon>Malpighiales</taxon>
        <taxon>Euphorbiaceae</taxon>
        <taxon>Crotonoideae</taxon>
        <taxon>Micrandreae</taxon>
        <taxon>Hevea</taxon>
    </lineage>
</organism>
<evidence type="ECO:0000256" key="2">
    <source>
        <dbReference type="ARBA" id="ARBA00004191"/>
    </source>
</evidence>
<evidence type="ECO:0000313" key="7">
    <source>
        <dbReference type="EMBL" id="KAF2308962.1"/>
    </source>
</evidence>
<evidence type="ECO:0000313" key="8">
    <source>
        <dbReference type="Proteomes" id="UP000467840"/>
    </source>
</evidence>
<protein>
    <recommendedName>
        <fullName evidence="6">Pectin acetylesterase</fullName>
        <ecNumber evidence="6">3.1.1.-</ecNumber>
    </recommendedName>
</protein>
<comment type="similarity">
    <text evidence="3 6">Belongs to the pectinacetylesterase family.</text>
</comment>
<keyword evidence="4 6" id="KW-0134">Cell wall</keyword>
<dbReference type="GO" id="GO:0052793">
    <property type="term" value="F:pectin acetylesterase activity"/>
    <property type="evidence" value="ECO:0007669"/>
    <property type="project" value="TreeGrafter"/>
</dbReference>
<comment type="subcellular location">
    <subcellularLocation>
        <location evidence="2 6">Secreted</location>
        <location evidence="2 6">Cell wall</location>
    </subcellularLocation>
</comment>
<comment type="caution">
    <text evidence="7">The sequence shown here is derived from an EMBL/GenBank/DDBJ whole genome shotgun (WGS) entry which is preliminary data.</text>
</comment>
<dbReference type="Pfam" id="PF03283">
    <property type="entry name" value="PAE"/>
    <property type="match status" value="1"/>
</dbReference>
<keyword evidence="8" id="KW-1185">Reference proteome</keyword>
<dbReference type="InterPro" id="IPR004963">
    <property type="entry name" value="PAE/NOTUM"/>
</dbReference>
<feature type="signal peptide" evidence="6">
    <location>
        <begin position="1"/>
        <end position="24"/>
    </location>
</feature>
<comment type="function">
    <text evidence="1 6">Hydrolyzes acetyl esters in homogalacturonan regions of pectin. In type I primary cell wall, galacturonic acid residues of pectin can be acetylated at the O-2 and O-3 positions. Decreasing the degree of acetylation of pectin gels in vitro alters their physical properties.</text>
</comment>
<sequence>MVDLRMGLWLNLLVFVLLLMKIEGFYVGITYLNNAVEKGAGRRMVQQCNNLPSRKKTRLGSSKQMVTQLPFSGIMHNRRKFNPDFYNWNRVKIRYCDGASFTGDVQEVNPRSKDFLAVIEDLLAKGMKNAENALLSGCSAGGLASILHCDSFRALLPMGTKEGCFWSTTHTNLLQSSGFIAWISKKFTSFLYFKIKPCIVFLPTICGAANTNTLFVLNAAYDSWQIKNILAPSVADPSGTWKGCKHDIEKCSPIQLRTVQVGTTKWDCSNRKFEFGEMVCFVDSNANCLNGHEIQIQVLKSERNG</sequence>
<evidence type="ECO:0000256" key="6">
    <source>
        <dbReference type="RuleBase" id="RU363114"/>
    </source>
</evidence>
<evidence type="ECO:0000256" key="3">
    <source>
        <dbReference type="ARBA" id="ARBA00005784"/>
    </source>
</evidence>
<keyword evidence="5 6" id="KW-0961">Cell wall biogenesis/degradation</keyword>
<proteinExistence type="inferred from homology"/>
<evidence type="ECO:0000256" key="1">
    <source>
        <dbReference type="ARBA" id="ARBA00003534"/>
    </source>
</evidence>
<dbReference type="Proteomes" id="UP000467840">
    <property type="component" value="Chromosome 17"/>
</dbReference>
<name>A0A6A6M5L8_HEVBR</name>
<feature type="chain" id="PRO_5025719200" description="Pectin acetylesterase" evidence="6">
    <location>
        <begin position="25"/>
        <end position="305"/>
    </location>
</feature>
<keyword evidence="6" id="KW-0378">Hydrolase</keyword>
<dbReference type="PANTHER" id="PTHR21562:SF93">
    <property type="entry name" value="PECTIN ACETYLESTERASE 8"/>
    <property type="match status" value="1"/>
</dbReference>
<accession>A0A6A6M5L8</accession>
<reference evidence="7 8" key="1">
    <citation type="journal article" date="2020" name="Mol. Plant">
        <title>The Chromosome-Based Rubber Tree Genome Provides New Insights into Spurge Genome Evolution and Rubber Biosynthesis.</title>
        <authorList>
            <person name="Liu J."/>
            <person name="Shi C."/>
            <person name="Shi C.C."/>
            <person name="Li W."/>
            <person name="Zhang Q.J."/>
            <person name="Zhang Y."/>
            <person name="Li K."/>
            <person name="Lu H.F."/>
            <person name="Shi C."/>
            <person name="Zhu S.T."/>
            <person name="Xiao Z.Y."/>
            <person name="Nan H."/>
            <person name="Yue Y."/>
            <person name="Zhu X.G."/>
            <person name="Wu Y."/>
            <person name="Hong X.N."/>
            <person name="Fan G.Y."/>
            <person name="Tong Y."/>
            <person name="Zhang D."/>
            <person name="Mao C.L."/>
            <person name="Liu Y.L."/>
            <person name="Hao S.J."/>
            <person name="Liu W.Q."/>
            <person name="Lv M.Q."/>
            <person name="Zhang H.B."/>
            <person name="Liu Y."/>
            <person name="Hu-Tang G.R."/>
            <person name="Wang J.P."/>
            <person name="Wang J.H."/>
            <person name="Sun Y.H."/>
            <person name="Ni S.B."/>
            <person name="Chen W.B."/>
            <person name="Zhang X.C."/>
            <person name="Jiao Y.N."/>
            <person name="Eichler E.E."/>
            <person name="Li G.H."/>
            <person name="Liu X."/>
            <person name="Gao L.Z."/>
        </authorList>
    </citation>
    <scope>NUCLEOTIDE SEQUENCE [LARGE SCALE GENOMIC DNA]</scope>
    <source>
        <strain evidence="8">cv. GT1</strain>
        <tissue evidence="7">Leaf</tissue>
    </source>
</reference>
<dbReference type="AlphaFoldDB" id="A0A6A6M5L8"/>
<dbReference type="GO" id="GO:0009505">
    <property type="term" value="C:plant-type cell wall"/>
    <property type="evidence" value="ECO:0007669"/>
    <property type="project" value="TreeGrafter"/>
</dbReference>
<dbReference type="GO" id="GO:0071555">
    <property type="term" value="P:cell wall organization"/>
    <property type="evidence" value="ECO:0007669"/>
    <property type="project" value="UniProtKB-KW"/>
</dbReference>
<dbReference type="EMBL" id="JAAGAX010000007">
    <property type="protein sequence ID" value="KAF2308962.1"/>
    <property type="molecule type" value="Genomic_DNA"/>
</dbReference>
<evidence type="ECO:0000256" key="5">
    <source>
        <dbReference type="ARBA" id="ARBA00023316"/>
    </source>
</evidence>
<keyword evidence="6" id="KW-0732">Signal</keyword>
<keyword evidence="6" id="KW-0964">Secreted</keyword>
<dbReference type="PANTHER" id="PTHR21562">
    <property type="entry name" value="NOTUM-RELATED"/>
    <property type="match status" value="1"/>
</dbReference>
<dbReference type="EC" id="3.1.1.-" evidence="6"/>
<evidence type="ECO:0000256" key="4">
    <source>
        <dbReference type="ARBA" id="ARBA00022512"/>
    </source>
</evidence>
<gene>
    <name evidence="7" type="ORF">GH714_026049</name>
</gene>